<dbReference type="EMBL" id="CATKSN020000065">
    <property type="protein sequence ID" value="CAI9149016.1"/>
    <property type="molecule type" value="Genomic_DNA"/>
</dbReference>
<proteinExistence type="predicted"/>
<accession>A0ABN8XLQ8</accession>
<comment type="caution">
    <text evidence="1">The sequence shown here is derived from an EMBL/GenBank/DDBJ whole genome shotgun (WGS) entry which is preliminary data.</text>
</comment>
<keyword evidence="2" id="KW-1185">Reference proteome</keyword>
<protein>
    <submittedName>
        <fullName evidence="1">Uncharacterized protein</fullName>
    </submittedName>
</protein>
<name>A0ABN8XLQ8_RANTA</name>
<reference evidence="1" key="1">
    <citation type="submission" date="2023-04" db="EMBL/GenBank/DDBJ databases">
        <authorList>
            <consortium name="ELIXIR-Norway"/>
        </authorList>
    </citation>
    <scope>NUCLEOTIDE SEQUENCE [LARGE SCALE GENOMIC DNA]</scope>
</reference>
<organism evidence="1 2">
    <name type="scientific">Rangifer tarandus platyrhynchus</name>
    <name type="common">Svalbard reindeer</name>
    <dbReference type="NCBI Taxonomy" id="3082113"/>
    <lineage>
        <taxon>Eukaryota</taxon>
        <taxon>Metazoa</taxon>
        <taxon>Chordata</taxon>
        <taxon>Craniata</taxon>
        <taxon>Vertebrata</taxon>
        <taxon>Euteleostomi</taxon>
        <taxon>Mammalia</taxon>
        <taxon>Eutheria</taxon>
        <taxon>Laurasiatheria</taxon>
        <taxon>Artiodactyla</taxon>
        <taxon>Ruminantia</taxon>
        <taxon>Pecora</taxon>
        <taxon>Cervidae</taxon>
        <taxon>Odocoileinae</taxon>
        <taxon>Rangifer</taxon>
    </lineage>
</organism>
<evidence type="ECO:0000313" key="2">
    <source>
        <dbReference type="Proteomes" id="UP001176941"/>
    </source>
</evidence>
<dbReference type="Proteomes" id="UP001176941">
    <property type="component" value="Unassembled WGS sequence"/>
</dbReference>
<sequence>MCFSCGRLRSVVLTSAYGRKNRTPNIIFAPAYFKLTALTHWRCGNNFRLLRISAETVRVGVARTISHTRRTP</sequence>
<evidence type="ECO:0000313" key="1">
    <source>
        <dbReference type="EMBL" id="CAI9149016.1"/>
    </source>
</evidence>
<gene>
    <name evidence="1" type="ORF">MRATA1EN1_LOCUS30634</name>
</gene>